<dbReference type="RefSeq" id="WP_162658597.1">
    <property type="nucleotide sequence ID" value="NZ_LR593887.1"/>
</dbReference>
<dbReference type="AlphaFoldDB" id="A0A6C2YQ24"/>
<gene>
    <name evidence="1" type="ORF">GMBLW1_04660</name>
</gene>
<dbReference type="EMBL" id="LR586016">
    <property type="protein sequence ID" value="VIP03494.1"/>
    <property type="molecule type" value="Genomic_DNA"/>
</dbReference>
<keyword evidence="2" id="KW-1185">Reference proteome</keyword>
<accession>A0A6C2YQ24</accession>
<protein>
    <submittedName>
        <fullName evidence="1">Uncharacterized protein</fullName>
    </submittedName>
</protein>
<dbReference type="EMBL" id="LR593887">
    <property type="protein sequence ID" value="VTS04357.1"/>
    <property type="molecule type" value="Genomic_DNA"/>
</dbReference>
<evidence type="ECO:0000313" key="2">
    <source>
        <dbReference type="Proteomes" id="UP000464378"/>
    </source>
</evidence>
<name>A0A6C2YQ24_9BACT</name>
<evidence type="ECO:0000313" key="1">
    <source>
        <dbReference type="EMBL" id="VIP03494.1"/>
    </source>
</evidence>
<sequence>MRQLSLYGTILRNLGLYTEAQKVGFEYVLNPNSGELHIVSTDGFWGSHNLAFADLGSFIGLTNVGEIPAHMFLDGMELPVWDLLTGEQVGMYRLNKCRHCFPNAAEPGTAADGGGM</sequence>
<proteinExistence type="predicted"/>
<reference evidence="1" key="1">
    <citation type="submission" date="2019-04" db="EMBL/GenBank/DDBJ databases">
        <authorList>
            <consortium name="Science for Life Laboratories"/>
        </authorList>
    </citation>
    <scope>NUCLEOTIDE SEQUENCE</scope>
    <source>
        <strain evidence="1">MBLW1</strain>
    </source>
</reference>
<dbReference type="KEGG" id="tim:GMBLW1_04660"/>
<dbReference type="InParanoid" id="A0A6C2YQ24"/>
<organism evidence="1">
    <name type="scientific">Tuwongella immobilis</name>
    <dbReference type="NCBI Taxonomy" id="692036"/>
    <lineage>
        <taxon>Bacteria</taxon>
        <taxon>Pseudomonadati</taxon>
        <taxon>Planctomycetota</taxon>
        <taxon>Planctomycetia</taxon>
        <taxon>Gemmatales</taxon>
        <taxon>Gemmataceae</taxon>
        <taxon>Tuwongella</taxon>
    </lineage>
</organism>
<dbReference type="Proteomes" id="UP000464378">
    <property type="component" value="Chromosome"/>
</dbReference>